<evidence type="ECO:0000256" key="1">
    <source>
        <dbReference type="SAM" id="Coils"/>
    </source>
</evidence>
<evidence type="ECO:0000313" key="4">
    <source>
        <dbReference type="EMBL" id="RHW30266.1"/>
    </source>
</evidence>
<dbReference type="PANTHER" id="PTHR30469">
    <property type="entry name" value="MULTIDRUG RESISTANCE PROTEIN MDTA"/>
    <property type="match status" value="1"/>
</dbReference>
<feature type="transmembrane region" description="Helical" evidence="2">
    <location>
        <begin position="7"/>
        <end position="24"/>
    </location>
</feature>
<reference evidence="4 5" key="1">
    <citation type="journal article" date="2007" name="Int. J. Syst. Evol. Microbiol.">
        <title>Oceanobacillus profundus sp. nov., isolated from a deep-sea sediment core.</title>
        <authorList>
            <person name="Kim Y.G."/>
            <person name="Choi D.H."/>
            <person name="Hyun S."/>
            <person name="Cho B.C."/>
        </authorList>
    </citation>
    <scope>NUCLEOTIDE SEQUENCE [LARGE SCALE GENOMIC DNA]</scope>
    <source>
        <strain evidence="4 5">DSM 18246</strain>
    </source>
</reference>
<gene>
    <name evidence="4" type="ORF">D1B32_18305</name>
</gene>
<evidence type="ECO:0000259" key="3">
    <source>
        <dbReference type="Pfam" id="PF25984"/>
    </source>
</evidence>
<dbReference type="OrthoDB" id="2446145at2"/>
<dbReference type="Gene3D" id="2.40.420.20">
    <property type="match status" value="1"/>
</dbReference>
<proteinExistence type="predicted"/>
<organism evidence="4 5">
    <name type="scientific">Oceanobacillus profundus</name>
    <dbReference type="NCBI Taxonomy" id="372463"/>
    <lineage>
        <taxon>Bacteria</taxon>
        <taxon>Bacillati</taxon>
        <taxon>Bacillota</taxon>
        <taxon>Bacilli</taxon>
        <taxon>Bacillales</taxon>
        <taxon>Bacillaceae</taxon>
        <taxon>Oceanobacillus</taxon>
    </lineage>
</organism>
<evidence type="ECO:0000256" key="2">
    <source>
        <dbReference type="SAM" id="Phobius"/>
    </source>
</evidence>
<dbReference type="PANTHER" id="PTHR30469:SF20">
    <property type="entry name" value="EFFLUX RND TRANSPORTER PERIPLASMIC ADAPTOR SUBUNIT"/>
    <property type="match status" value="1"/>
</dbReference>
<keyword evidence="5" id="KW-1185">Reference proteome</keyword>
<name>A0A417YCG9_9BACI</name>
<dbReference type="InterPro" id="IPR058639">
    <property type="entry name" value="BSH_YknX-like"/>
</dbReference>
<keyword evidence="1" id="KW-0175">Coiled coil</keyword>
<protein>
    <submittedName>
        <fullName evidence="4">HlyD family efflux transporter periplasmic adaptor subunit</fullName>
    </submittedName>
</protein>
<dbReference type="GO" id="GO:0015562">
    <property type="term" value="F:efflux transmembrane transporter activity"/>
    <property type="evidence" value="ECO:0007669"/>
    <property type="project" value="TreeGrafter"/>
</dbReference>
<feature type="domain" description="YknX-like barrel-sandwich hybrid" evidence="3">
    <location>
        <begin position="63"/>
        <end position="214"/>
    </location>
</feature>
<keyword evidence="2" id="KW-1133">Transmembrane helix</keyword>
<evidence type="ECO:0000313" key="5">
    <source>
        <dbReference type="Proteomes" id="UP000285456"/>
    </source>
</evidence>
<dbReference type="EMBL" id="QWEH01000015">
    <property type="protein sequence ID" value="RHW30266.1"/>
    <property type="molecule type" value="Genomic_DNA"/>
</dbReference>
<sequence>MMRKRLILIMMILFIAVNFLLVFLDDEGKVERTSYVNEWTKSFEKDMTEKLFKPGVLRAVGEEHVYFDKQLGSFQEFLVEEGEQVNAGDALYTYLVHDYYEMETNLMNQADQIQGEISAIEQAISQMEMYQIPSDEIGSPHAVSITEELIEVEYPQTSIEADLLKEQFLVEQELELSQKNAQLQTINNQLAELRTTGDTLTVESPYEGTISQLHVNLDDPVITIQNNDVLAVGELTEQERAQMEEGRAAEVAVHEIGTRLDGVVEEVSKSPNEIEIEKESIYPFKVAFETGDDAEELLPGYHVDIAITMDESLGATVLFEEAIFADAVWKMTEGGRIEKESIERGLHVEDIVEVADGVERGEFVAVKPSNSFQHGAQFITPLQTKQLTKESFKDAKWLESFITGLLSR</sequence>
<dbReference type="AlphaFoldDB" id="A0A417YCG9"/>
<dbReference type="Proteomes" id="UP000285456">
    <property type="component" value="Unassembled WGS sequence"/>
</dbReference>
<keyword evidence="2" id="KW-0812">Transmembrane</keyword>
<comment type="caution">
    <text evidence="4">The sequence shown here is derived from an EMBL/GenBank/DDBJ whole genome shotgun (WGS) entry which is preliminary data.</text>
</comment>
<feature type="coiled-coil region" evidence="1">
    <location>
        <begin position="169"/>
        <end position="196"/>
    </location>
</feature>
<dbReference type="Pfam" id="PF25984">
    <property type="entry name" value="BSH_YknX"/>
    <property type="match status" value="1"/>
</dbReference>
<dbReference type="GO" id="GO:1990281">
    <property type="term" value="C:efflux pump complex"/>
    <property type="evidence" value="ECO:0007669"/>
    <property type="project" value="TreeGrafter"/>
</dbReference>
<keyword evidence="2" id="KW-0472">Membrane</keyword>
<accession>A0A417YCG9</accession>